<dbReference type="InterPro" id="IPR039901">
    <property type="entry name" value="Kdotransferase"/>
</dbReference>
<dbReference type="RefSeq" id="WP_265676628.1">
    <property type="nucleotide sequence ID" value="NZ_JAKRRY010000030.1"/>
</dbReference>
<comment type="caution">
    <text evidence="11">The sequence shown here is derived from an EMBL/GenBank/DDBJ whole genome shotgun (WGS) entry which is preliminary data.</text>
</comment>
<evidence type="ECO:0000256" key="8">
    <source>
        <dbReference type="PIRSR" id="PIRSR639901-2"/>
    </source>
</evidence>
<dbReference type="InterPro" id="IPR038107">
    <property type="entry name" value="Glycos_transf_N_sf"/>
</dbReference>
<evidence type="ECO:0000256" key="6">
    <source>
        <dbReference type="ARBA" id="ARBA00049183"/>
    </source>
</evidence>
<feature type="domain" description="3-deoxy-D-manno-octulosonic-acid transferase N-terminal" evidence="10">
    <location>
        <begin position="33"/>
        <end position="212"/>
    </location>
</feature>
<evidence type="ECO:0000259" key="10">
    <source>
        <dbReference type="Pfam" id="PF04413"/>
    </source>
</evidence>
<protein>
    <recommendedName>
        <fullName evidence="3 9">3-deoxy-D-manno-octulosonic acid transferase</fullName>
        <shortName evidence="9">Kdo transferase</shortName>
        <ecNumber evidence="2 9">2.4.99.12</ecNumber>
    </recommendedName>
    <alternativeName>
        <fullName evidence="5 9">Lipid IV(A) 3-deoxy-D-manno-octulosonic acid transferase</fullName>
    </alternativeName>
</protein>
<dbReference type="Gene3D" id="3.40.50.11720">
    <property type="entry name" value="3-Deoxy-D-manno-octulosonic-acid transferase, N-terminal domain"/>
    <property type="match status" value="1"/>
</dbReference>
<evidence type="ECO:0000256" key="9">
    <source>
        <dbReference type="RuleBase" id="RU365103"/>
    </source>
</evidence>
<comment type="function">
    <text evidence="9">Involved in lipopolysaccharide (LPS) biosynthesis. Catalyzes the transfer of 3-deoxy-D-manno-octulosonate (Kdo) residue(s) from CMP-Kdo to lipid IV(A), the tetraacyldisaccharide-1,4'-bisphosphate precursor of lipid A.</text>
</comment>
<dbReference type="PANTHER" id="PTHR42755:SF1">
    <property type="entry name" value="3-DEOXY-D-MANNO-OCTULOSONIC ACID TRANSFERASE, MITOCHONDRIAL-RELATED"/>
    <property type="match status" value="1"/>
</dbReference>
<evidence type="ECO:0000256" key="5">
    <source>
        <dbReference type="ARBA" id="ARBA00031445"/>
    </source>
</evidence>
<dbReference type="InterPro" id="IPR007507">
    <property type="entry name" value="Glycos_transf_N"/>
</dbReference>
<dbReference type="EMBL" id="JAKRRY010000030">
    <property type="protein sequence ID" value="MCW8348058.1"/>
    <property type="molecule type" value="Genomic_DNA"/>
</dbReference>
<feature type="active site" description="Proton acceptor" evidence="7">
    <location>
        <position position="62"/>
    </location>
</feature>
<evidence type="ECO:0000313" key="12">
    <source>
        <dbReference type="Proteomes" id="UP001155587"/>
    </source>
</evidence>
<dbReference type="GO" id="GO:0009245">
    <property type="term" value="P:lipid A biosynthetic process"/>
    <property type="evidence" value="ECO:0007669"/>
    <property type="project" value="TreeGrafter"/>
</dbReference>
<comment type="subcellular location">
    <subcellularLocation>
        <location evidence="9">Cell membrane</location>
    </subcellularLocation>
</comment>
<keyword evidence="11" id="KW-0328">Glycosyltransferase</keyword>
<comment type="catalytic activity">
    <reaction evidence="6 9">
        <text>lipid IVA (E. coli) + CMP-3-deoxy-beta-D-manno-octulosonate = alpha-Kdo-(2-&gt;6)-lipid IVA (E. coli) + CMP + H(+)</text>
        <dbReference type="Rhea" id="RHEA:28066"/>
        <dbReference type="ChEBI" id="CHEBI:15378"/>
        <dbReference type="ChEBI" id="CHEBI:58603"/>
        <dbReference type="ChEBI" id="CHEBI:60364"/>
        <dbReference type="ChEBI" id="CHEBI:60377"/>
        <dbReference type="ChEBI" id="CHEBI:85987"/>
        <dbReference type="EC" id="2.4.99.12"/>
    </reaction>
</comment>
<evidence type="ECO:0000256" key="1">
    <source>
        <dbReference type="ARBA" id="ARBA00004713"/>
    </source>
</evidence>
<comment type="pathway">
    <text evidence="1 9">Bacterial outer membrane biogenesis; LPS core biosynthesis.</text>
</comment>
<proteinExistence type="inferred from homology"/>
<evidence type="ECO:0000256" key="4">
    <source>
        <dbReference type="ARBA" id="ARBA00022679"/>
    </source>
</evidence>
<reference evidence="11" key="1">
    <citation type="submission" date="2022-02" db="EMBL/GenBank/DDBJ databases">
        <title>Vibrio sp. nov, a new bacterium isolated from seawater.</title>
        <authorList>
            <person name="Yuan Y."/>
        </authorList>
    </citation>
    <scope>NUCLEOTIDE SEQUENCE</scope>
    <source>
        <strain evidence="11">ZSDZ65</strain>
    </source>
</reference>
<dbReference type="AlphaFoldDB" id="A0A9X3CR48"/>
<dbReference type="NCBIfam" id="NF004388">
    <property type="entry name" value="PRK05749.1-4"/>
    <property type="match status" value="1"/>
</dbReference>
<feature type="site" description="Transition state stabilizer" evidence="8">
    <location>
        <position position="209"/>
    </location>
</feature>
<keyword evidence="12" id="KW-1185">Reference proteome</keyword>
<keyword evidence="9" id="KW-1003">Cell membrane</keyword>
<keyword evidence="9" id="KW-0472">Membrane</keyword>
<dbReference type="EC" id="2.4.99.12" evidence="2 9"/>
<dbReference type="PANTHER" id="PTHR42755">
    <property type="entry name" value="3-DEOXY-MANNO-OCTULOSONATE CYTIDYLYLTRANSFERASE"/>
    <property type="match status" value="1"/>
</dbReference>
<dbReference type="Gene3D" id="3.40.50.2000">
    <property type="entry name" value="Glycogen Phosphorylase B"/>
    <property type="match status" value="1"/>
</dbReference>
<evidence type="ECO:0000313" key="11">
    <source>
        <dbReference type="EMBL" id="MCW8348058.1"/>
    </source>
</evidence>
<dbReference type="SUPFAM" id="SSF53756">
    <property type="entry name" value="UDP-Glycosyltransferase/glycogen phosphorylase"/>
    <property type="match status" value="1"/>
</dbReference>
<accession>A0A9X3CR48</accession>
<dbReference type="FunFam" id="3.40.50.11720:FF:000001">
    <property type="entry name" value="3-deoxy-D-manno-octulosonic acid transferase"/>
    <property type="match status" value="1"/>
</dbReference>
<dbReference type="GO" id="GO:0043842">
    <property type="term" value="F:Kdo transferase activity"/>
    <property type="evidence" value="ECO:0007669"/>
    <property type="project" value="UniProtKB-EC"/>
</dbReference>
<organism evidence="11 12">
    <name type="scientific">Vibrio qingdaonensis</name>
    <dbReference type="NCBI Taxonomy" id="2829491"/>
    <lineage>
        <taxon>Bacteria</taxon>
        <taxon>Pseudomonadati</taxon>
        <taxon>Pseudomonadota</taxon>
        <taxon>Gammaproteobacteria</taxon>
        <taxon>Vibrionales</taxon>
        <taxon>Vibrionaceae</taxon>
        <taxon>Vibrio</taxon>
    </lineage>
</organism>
<evidence type="ECO:0000256" key="3">
    <source>
        <dbReference type="ARBA" id="ARBA00019077"/>
    </source>
</evidence>
<dbReference type="Pfam" id="PF04413">
    <property type="entry name" value="Glycos_transf_N"/>
    <property type="match status" value="1"/>
</dbReference>
<keyword evidence="9" id="KW-0448">Lipopolysaccharide biosynthesis</keyword>
<comment type="similarity">
    <text evidence="9">Belongs to the glycosyltransferase group 1 family.</text>
</comment>
<feature type="site" description="Transition state stabilizer" evidence="8">
    <location>
        <position position="131"/>
    </location>
</feature>
<evidence type="ECO:0000256" key="2">
    <source>
        <dbReference type="ARBA" id="ARBA00012621"/>
    </source>
</evidence>
<gene>
    <name evidence="11" type="primary">waaA</name>
    <name evidence="11" type="ORF">MD535_18880</name>
</gene>
<dbReference type="Proteomes" id="UP001155587">
    <property type="component" value="Unassembled WGS sequence"/>
</dbReference>
<evidence type="ECO:0000256" key="7">
    <source>
        <dbReference type="PIRSR" id="PIRSR639901-1"/>
    </source>
</evidence>
<dbReference type="GO" id="GO:0005886">
    <property type="term" value="C:plasma membrane"/>
    <property type="evidence" value="ECO:0007669"/>
    <property type="project" value="UniProtKB-SubCell"/>
</dbReference>
<name>A0A9X3CR48_9VIBR</name>
<dbReference type="GO" id="GO:0009244">
    <property type="term" value="P:lipopolysaccharide core region biosynthetic process"/>
    <property type="evidence" value="ECO:0007669"/>
    <property type="project" value="UniProtKB-UniRule"/>
</dbReference>
<keyword evidence="4 9" id="KW-0808">Transferase</keyword>
<sequence length="426" mass="47719">MLRIIYTLLLLIVAPFFLVNLFKSKPGKPNVGHRWKEHFGITPPLNNTSKEVVWFHTVSVGEVIAATPLIRRYAAQNPDKAIVVTTTTPTGAEQADKLSDIATHRYMPLDFGFAVHRFVRTIKPTLLVIMETELWPNTLTTVAKFQIPIVVINARLSERSYLRYLRFKPIFEMTTQHLTHIACQYQEDADRFTKLGINSNIISVSGSIKFDITINDEDRKLGNQLRNILGQNRPVWIAASTHNGEEEIALEAHQQLIKTMPNALLIIVPRHPERFESVFQLCQTKGLTVEQKTNITKALPEHTQVFLGNTMGEMIAYLVASDICFMGGSLVGTKVGGHNLLEPAAVGIPSITGPSYYNFTEVTHLLLKNNATMICQSSQELEHCLSSIWSNKEVIKEMTDGAIHTVAVNRGTLENTLLMLNAIIIK</sequence>